<reference evidence="3" key="3">
    <citation type="submission" date="2016-07" db="EMBL/GenBank/DDBJ databases">
        <title>Evolution of pathogenesis and genome organization in the Tremellales.</title>
        <authorList>
            <person name="Cuomo C."/>
            <person name="Litvintseva A."/>
            <person name="Heitman J."/>
            <person name="Chen Y."/>
            <person name="Sun S."/>
            <person name="Springer D."/>
            <person name="Dromer F."/>
            <person name="Young S."/>
            <person name="Zeng Q."/>
            <person name="Chapman S."/>
            <person name="Gujja S."/>
            <person name="Saif S."/>
            <person name="Birren B."/>
        </authorList>
    </citation>
    <scope>NUCLEOTIDE SEQUENCE</scope>
    <source>
        <strain evidence="3">CBS 10737</strain>
    </source>
</reference>
<feature type="region of interest" description="Disordered" evidence="1">
    <location>
        <begin position="279"/>
        <end position="626"/>
    </location>
</feature>
<dbReference type="EMBL" id="CP144519">
    <property type="protein sequence ID" value="WWC66782.1"/>
    <property type="molecule type" value="Genomic_DNA"/>
</dbReference>
<feature type="compositionally biased region" description="Acidic residues" evidence="1">
    <location>
        <begin position="609"/>
        <end position="625"/>
    </location>
</feature>
<feature type="compositionally biased region" description="Acidic residues" evidence="1">
    <location>
        <begin position="768"/>
        <end position="780"/>
    </location>
</feature>
<feature type="region of interest" description="Disordered" evidence="1">
    <location>
        <begin position="181"/>
        <end position="206"/>
    </location>
</feature>
<evidence type="ECO:0000259" key="2">
    <source>
        <dbReference type="Pfam" id="PF13926"/>
    </source>
</evidence>
<sequence>MPPSKSKQTTLFSHFDPSSRDQNAGPSRARSTRNNQPLFDPSDSEGSEGLDHVRMKETKPDITKLPMTQRRAMKHTVFDQKEWEEQEDEEEEQIESPRKRKSTQSKIKSTKPRVKRKHRSECSDTDPDEEFISIPLEGYLFPEYRGTHSQKVRRRNERLEAVEIERANKKADILTDDEIELFPSPLSPKGRKGRLGKDKITYGKGKGKSKVINIDDEYEDDEIVAIDPPVTSHRATRANASKLTQSSETPDVNKSRNIRIHGKAKLPMKRTRSEVIVEIPKMSQENRKTYLPFSASNSSESIGQSSSNIMKNKFKPTVEIPSRSKKKSPIQKSSTPESLPPILEVEMSDNGNNDDANEDDGSYKSKPKSRSKSPVKGSSPLKRRSPNKEPSLTEEGHPTTSAAWIKQFSPVRESSPSREASKVPSSKRSSVDHAKVDSPIRQASQEAETPLRRKQVLPAAHAPFELVDTPPRQPNKGKSKGKSKAKPVSSSDEEDSMPIRRPKKPVKVVYAVKSSHPKNRNKTSKPNLKTKAKRIVDPDDDNGAETENEENMLDDLKMDEPERFKSVSRLRKRPKETATQRNIRKLKNKRLGIVESSTEEDNSSSMESDPTDSDDETATDDDSNVEDIIVPDDSTVIRAQLPHEFSSNSAQTPEFKFKVVFHYLVMIVMKGKRAFPLSSEAANYFKPQLNQFRNRMESYRDLRVASQIWRMNFKRALKKYPLFDVEELLHAEPGCDACHMGGRMSKFRVNLDGDQYNPETHQPLDSSSSEEEDSGSSDDSEAMKRKKLPKSLLMGRFCKQRAEVYHQMAHWEDTLFHRIRGYYRDLLRAKYKPVPSDSEASTPESEIESDEDSKERTQRQKNRRVRRQASQARCERLRNKTLPSDVKDVDGVTEWMDKMGYQNKEFRWIERLIDQSGQLEHSKDRDE</sequence>
<feature type="compositionally biased region" description="Basic and acidic residues" evidence="1">
    <location>
        <begin position="554"/>
        <end position="565"/>
    </location>
</feature>
<evidence type="ECO:0000313" key="4">
    <source>
        <dbReference type="EMBL" id="WWC66782.1"/>
    </source>
</evidence>
<feature type="region of interest" description="Disordered" evidence="1">
    <location>
        <begin position="1"/>
        <end position="129"/>
    </location>
</feature>
<keyword evidence="5" id="KW-1185">Reference proteome</keyword>
<dbReference type="InterPro" id="IPR025451">
    <property type="entry name" value="DUF4211"/>
</dbReference>
<dbReference type="PANTHER" id="PTHR14689">
    <property type="entry name" value="PHORBOL-ESTER_DAG-TYPE DOMAIN-CONTAINING PROTEIN"/>
    <property type="match status" value="1"/>
</dbReference>
<feature type="compositionally biased region" description="Basic residues" evidence="1">
    <location>
        <begin position="98"/>
        <end position="119"/>
    </location>
</feature>
<feature type="compositionally biased region" description="Low complexity" evidence="1">
    <location>
        <begin position="294"/>
        <end position="307"/>
    </location>
</feature>
<feature type="compositionally biased region" description="Basic and acidic residues" evidence="1">
    <location>
        <begin position="429"/>
        <end position="438"/>
    </location>
</feature>
<feature type="compositionally biased region" description="Basic residues" evidence="1">
    <location>
        <begin position="515"/>
        <end position="533"/>
    </location>
</feature>
<feature type="compositionally biased region" description="Acidic residues" evidence="1">
    <location>
        <begin position="84"/>
        <end position="94"/>
    </location>
</feature>
<feature type="region of interest" description="Disordered" evidence="1">
    <location>
        <begin position="833"/>
        <end position="883"/>
    </location>
</feature>
<feature type="domain" description="DUF4211" evidence="2">
    <location>
        <begin position="627"/>
        <end position="760"/>
    </location>
</feature>
<reference evidence="3" key="1">
    <citation type="submission" date="2013-07" db="EMBL/GenBank/DDBJ databases">
        <title>The Genome Sequence of Cryptococcus pinus CBS10737.</title>
        <authorList>
            <consortium name="The Broad Institute Genome Sequencing Platform"/>
            <person name="Cuomo C."/>
            <person name="Litvintseva A."/>
            <person name="Chen Y."/>
            <person name="Heitman J."/>
            <person name="Sun S."/>
            <person name="Springer D."/>
            <person name="Dromer F."/>
            <person name="Young S.K."/>
            <person name="Zeng Q."/>
            <person name="Gargeya S."/>
            <person name="Fitzgerald M."/>
            <person name="Abouelleil A."/>
            <person name="Alvarado L."/>
            <person name="Berlin A.M."/>
            <person name="Chapman S.B."/>
            <person name="Dewar J."/>
            <person name="Goldberg J."/>
            <person name="Griggs A."/>
            <person name="Gujja S."/>
            <person name="Hansen M."/>
            <person name="Howarth C."/>
            <person name="Imamovic A."/>
            <person name="Larimer J."/>
            <person name="McCowan C."/>
            <person name="Murphy C."/>
            <person name="Pearson M."/>
            <person name="Priest M."/>
            <person name="Roberts A."/>
            <person name="Saif S."/>
            <person name="Shea T."/>
            <person name="Sykes S."/>
            <person name="Wortman J."/>
            <person name="Nusbaum C."/>
            <person name="Birren B."/>
        </authorList>
    </citation>
    <scope>NUCLEOTIDE SEQUENCE [LARGE SCALE GENOMIC DNA]</scope>
    <source>
        <strain evidence="3">CBS 10737</strain>
    </source>
</reference>
<feature type="compositionally biased region" description="Polar residues" evidence="1">
    <location>
        <begin position="238"/>
        <end position="252"/>
    </location>
</feature>
<dbReference type="GO" id="GO:0005634">
    <property type="term" value="C:nucleus"/>
    <property type="evidence" value="ECO:0007669"/>
    <property type="project" value="TreeGrafter"/>
</dbReference>
<proteinExistence type="predicted"/>
<dbReference type="RefSeq" id="XP_019014555.1">
    <property type="nucleotide sequence ID" value="XM_019152417.1"/>
</dbReference>
<dbReference type="KEGG" id="kpin:30169007"/>
<organism evidence="3">
    <name type="scientific">Kwoniella pini CBS 10737</name>
    <dbReference type="NCBI Taxonomy" id="1296096"/>
    <lineage>
        <taxon>Eukaryota</taxon>
        <taxon>Fungi</taxon>
        <taxon>Dikarya</taxon>
        <taxon>Basidiomycota</taxon>
        <taxon>Agaricomycotina</taxon>
        <taxon>Tremellomycetes</taxon>
        <taxon>Tremellales</taxon>
        <taxon>Cryptococcaceae</taxon>
        <taxon>Kwoniella</taxon>
    </lineage>
</organism>
<accession>A0A1B9ICS6</accession>
<dbReference type="OrthoDB" id="21499at2759"/>
<evidence type="ECO:0000313" key="3">
    <source>
        <dbReference type="EMBL" id="OCF53336.1"/>
    </source>
</evidence>
<feature type="compositionally biased region" description="Basic residues" evidence="1">
    <location>
        <begin position="475"/>
        <end position="485"/>
    </location>
</feature>
<reference evidence="4" key="2">
    <citation type="submission" date="2013-07" db="EMBL/GenBank/DDBJ databases">
        <authorList>
            <consortium name="The Broad Institute Genome Sequencing Platform"/>
            <person name="Cuomo C."/>
            <person name="Litvintseva A."/>
            <person name="Chen Y."/>
            <person name="Heitman J."/>
            <person name="Sun S."/>
            <person name="Springer D."/>
            <person name="Dromer F."/>
            <person name="Young S.K."/>
            <person name="Zeng Q."/>
            <person name="Gargeya S."/>
            <person name="Fitzgerald M."/>
            <person name="Abouelleil A."/>
            <person name="Alvarado L."/>
            <person name="Berlin A.M."/>
            <person name="Chapman S.B."/>
            <person name="Dewar J."/>
            <person name="Goldberg J."/>
            <person name="Griggs A."/>
            <person name="Gujja S."/>
            <person name="Hansen M."/>
            <person name="Howarth C."/>
            <person name="Imamovic A."/>
            <person name="Larimer J."/>
            <person name="McCowan C."/>
            <person name="Murphy C."/>
            <person name="Pearson M."/>
            <person name="Priest M."/>
            <person name="Roberts A."/>
            <person name="Saif S."/>
            <person name="Shea T."/>
            <person name="Sykes S."/>
            <person name="Wortman J."/>
            <person name="Nusbaum C."/>
            <person name="Birren B."/>
        </authorList>
    </citation>
    <scope>NUCLEOTIDE SEQUENCE</scope>
    <source>
        <strain evidence="4">CBS 10737</strain>
    </source>
</reference>
<feature type="compositionally biased region" description="Acidic residues" evidence="1">
    <location>
        <begin position="538"/>
        <end position="553"/>
    </location>
</feature>
<dbReference type="PANTHER" id="PTHR14689:SF0">
    <property type="entry name" value="COILED-COIL DOMAIN-CONTAINING PROTEIN 82"/>
    <property type="match status" value="1"/>
</dbReference>
<feature type="compositionally biased region" description="Basic and acidic residues" evidence="1">
    <location>
        <begin position="49"/>
        <end position="62"/>
    </location>
</feature>
<protein>
    <recommendedName>
        <fullName evidence="2">DUF4211 domain-containing protein</fullName>
    </recommendedName>
</protein>
<name>A0A1B9ICS6_9TREE</name>
<feature type="compositionally biased region" description="Polar residues" evidence="1">
    <location>
        <begin position="1"/>
        <end position="12"/>
    </location>
</feature>
<feature type="region of interest" description="Disordered" evidence="1">
    <location>
        <begin position="226"/>
        <end position="259"/>
    </location>
</feature>
<reference evidence="4" key="4">
    <citation type="submission" date="2024-02" db="EMBL/GenBank/DDBJ databases">
        <title>Comparative genomics of Cryptococcus and Kwoniella reveals pathogenesis evolution and contrasting modes of karyotype evolution via chromosome fusion or intercentromeric recombination.</title>
        <authorList>
            <person name="Coelho M.A."/>
            <person name="David-Palma M."/>
            <person name="Shea T."/>
            <person name="Bowers K."/>
            <person name="McGinley-Smith S."/>
            <person name="Mohammad A.W."/>
            <person name="Gnirke A."/>
            <person name="Yurkov A.M."/>
            <person name="Nowrousian M."/>
            <person name="Sun S."/>
            <person name="Cuomo C.A."/>
            <person name="Heitman J."/>
        </authorList>
    </citation>
    <scope>NUCLEOTIDE SEQUENCE</scope>
    <source>
        <strain evidence="4">CBS 10737</strain>
    </source>
</reference>
<dbReference type="Proteomes" id="UP000094020">
    <property type="component" value="Chromosome 1"/>
</dbReference>
<dbReference type="GeneID" id="30169007"/>
<evidence type="ECO:0000313" key="5">
    <source>
        <dbReference type="Proteomes" id="UP000094020"/>
    </source>
</evidence>
<feature type="region of interest" description="Disordered" evidence="1">
    <location>
        <begin position="750"/>
        <end position="786"/>
    </location>
</feature>
<dbReference type="Pfam" id="PF13926">
    <property type="entry name" value="DUF4211"/>
    <property type="match status" value="1"/>
</dbReference>
<gene>
    <name evidence="3" type="ORF">I206_00638</name>
    <name evidence="4" type="ORF">I206_100687</name>
</gene>
<evidence type="ECO:0000256" key="1">
    <source>
        <dbReference type="SAM" id="MobiDB-lite"/>
    </source>
</evidence>
<dbReference type="AlphaFoldDB" id="A0A1B9ICS6"/>
<dbReference type="EMBL" id="KI894007">
    <property type="protein sequence ID" value="OCF53336.1"/>
    <property type="molecule type" value="Genomic_DNA"/>
</dbReference>